<keyword evidence="3" id="KW-1185">Reference proteome</keyword>
<name>X6MID9_RETFI</name>
<keyword evidence="1" id="KW-0472">Membrane</keyword>
<evidence type="ECO:0000313" key="3">
    <source>
        <dbReference type="Proteomes" id="UP000023152"/>
    </source>
</evidence>
<protein>
    <submittedName>
        <fullName evidence="2">Uncharacterized protein</fullName>
    </submittedName>
</protein>
<gene>
    <name evidence="2" type="ORF">RFI_24550</name>
</gene>
<proteinExistence type="predicted"/>
<evidence type="ECO:0000256" key="1">
    <source>
        <dbReference type="SAM" id="Phobius"/>
    </source>
</evidence>
<dbReference type="EMBL" id="ASPP01021043">
    <property type="protein sequence ID" value="ETO12825.1"/>
    <property type="molecule type" value="Genomic_DNA"/>
</dbReference>
<reference evidence="2 3" key="1">
    <citation type="journal article" date="2013" name="Curr. Biol.">
        <title>The Genome of the Foraminiferan Reticulomyxa filosa.</title>
        <authorList>
            <person name="Glockner G."/>
            <person name="Hulsmann N."/>
            <person name="Schleicher M."/>
            <person name="Noegel A.A."/>
            <person name="Eichinger L."/>
            <person name="Gallinger C."/>
            <person name="Pawlowski J."/>
            <person name="Sierra R."/>
            <person name="Euteneuer U."/>
            <person name="Pillet L."/>
            <person name="Moustafa A."/>
            <person name="Platzer M."/>
            <person name="Groth M."/>
            <person name="Szafranski K."/>
            <person name="Schliwa M."/>
        </authorList>
    </citation>
    <scope>NUCLEOTIDE SEQUENCE [LARGE SCALE GENOMIC DNA]</scope>
</reference>
<comment type="caution">
    <text evidence="2">The sequence shown here is derived from an EMBL/GenBank/DDBJ whole genome shotgun (WGS) entry which is preliminary data.</text>
</comment>
<keyword evidence="1" id="KW-0812">Transmembrane</keyword>
<accession>X6MID9</accession>
<feature type="transmembrane region" description="Helical" evidence="1">
    <location>
        <begin position="6"/>
        <end position="31"/>
    </location>
</feature>
<evidence type="ECO:0000313" key="2">
    <source>
        <dbReference type="EMBL" id="ETO12825.1"/>
    </source>
</evidence>
<organism evidence="2 3">
    <name type="scientific">Reticulomyxa filosa</name>
    <dbReference type="NCBI Taxonomy" id="46433"/>
    <lineage>
        <taxon>Eukaryota</taxon>
        <taxon>Sar</taxon>
        <taxon>Rhizaria</taxon>
        <taxon>Retaria</taxon>
        <taxon>Foraminifera</taxon>
        <taxon>Monothalamids</taxon>
        <taxon>Reticulomyxidae</taxon>
        <taxon>Reticulomyxa</taxon>
    </lineage>
</organism>
<keyword evidence="1" id="KW-1133">Transmembrane helix</keyword>
<dbReference type="Proteomes" id="UP000023152">
    <property type="component" value="Unassembled WGS sequence"/>
</dbReference>
<dbReference type="AlphaFoldDB" id="X6MID9"/>
<sequence>MEIAFASYFVSFATFPFLLRLGMDLILLLLLPNSFPPHEGKKGGKKNLVLTEKIILYITILSCFSKTLKKLLNCSKNKLLILNTFFGVIKTKIMKKVIIVDVFKKVDQVLTFMEKVIF</sequence>